<comment type="caution">
    <text evidence="1">The sequence shown here is derived from an EMBL/GenBank/DDBJ whole genome shotgun (WGS) entry which is preliminary data.</text>
</comment>
<dbReference type="Proteomes" id="UP000004810">
    <property type="component" value="Unassembled WGS sequence"/>
</dbReference>
<feature type="non-terminal residue" evidence="1">
    <location>
        <position position="1"/>
    </location>
</feature>
<gene>
    <name evidence="1" type="ORF">WUBG_11924</name>
</gene>
<dbReference type="AlphaFoldDB" id="J9E4V4"/>
<dbReference type="EMBL" id="ADBV01008116">
    <property type="protein sequence ID" value="EJW77168.1"/>
    <property type="molecule type" value="Genomic_DNA"/>
</dbReference>
<protein>
    <submittedName>
        <fullName evidence="1">Uncharacterized protein</fullName>
    </submittedName>
</protein>
<evidence type="ECO:0000313" key="2">
    <source>
        <dbReference type="Proteomes" id="UP000004810"/>
    </source>
</evidence>
<sequence>NFRRERVGVEKEGQFNTLWVFSMGTAMQQQQHLMIGGVRACGGEVAAYCVS</sequence>
<proteinExistence type="predicted"/>
<name>J9E4V4_WUCBA</name>
<evidence type="ECO:0000313" key="1">
    <source>
        <dbReference type="EMBL" id="EJW77168.1"/>
    </source>
</evidence>
<accession>J9E4V4</accession>
<reference evidence="2" key="1">
    <citation type="submission" date="2012-08" db="EMBL/GenBank/DDBJ databases">
        <title>The Genome Sequence of Wuchereria bancrofti.</title>
        <authorList>
            <person name="Nutman T.B."/>
            <person name="Fink D.L."/>
            <person name="Russ C."/>
            <person name="Young S."/>
            <person name="Zeng Q."/>
            <person name="Koehrsen M."/>
            <person name="Alvarado L."/>
            <person name="Berlin A."/>
            <person name="Chapman S.B."/>
            <person name="Chen Z."/>
            <person name="Freedman E."/>
            <person name="Gellesch M."/>
            <person name="Goldberg J."/>
            <person name="Griggs A."/>
            <person name="Gujja S."/>
            <person name="Heilman E.R."/>
            <person name="Heiman D."/>
            <person name="Hepburn T."/>
            <person name="Howarth C."/>
            <person name="Jen D."/>
            <person name="Larson L."/>
            <person name="Lewis B."/>
            <person name="Mehta T."/>
            <person name="Park D."/>
            <person name="Pearson M."/>
            <person name="Roberts A."/>
            <person name="Saif S."/>
            <person name="Shea T."/>
            <person name="Shenoy N."/>
            <person name="Sisk P."/>
            <person name="Stolte C."/>
            <person name="Sykes S."/>
            <person name="Walk T."/>
            <person name="White J."/>
            <person name="Yandava C."/>
            <person name="Haas B."/>
            <person name="Henn M.R."/>
            <person name="Nusbaum C."/>
            <person name="Birren B."/>
        </authorList>
    </citation>
    <scope>NUCLEOTIDE SEQUENCE [LARGE SCALE GENOMIC DNA]</scope>
    <source>
        <strain evidence="2">NA</strain>
    </source>
</reference>
<organism evidence="1 2">
    <name type="scientific">Wuchereria bancrofti</name>
    <dbReference type="NCBI Taxonomy" id="6293"/>
    <lineage>
        <taxon>Eukaryota</taxon>
        <taxon>Metazoa</taxon>
        <taxon>Ecdysozoa</taxon>
        <taxon>Nematoda</taxon>
        <taxon>Chromadorea</taxon>
        <taxon>Rhabditida</taxon>
        <taxon>Spirurina</taxon>
        <taxon>Spiruromorpha</taxon>
        <taxon>Filarioidea</taxon>
        <taxon>Onchocercidae</taxon>
        <taxon>Wuchereria</taxon>
    </lineage>
</organism>